<evidence type="ECO:0000313" key="3">
    <source>
        <dbReference type="EMBL" id="PWJ48466.1"/>
    </source>
</evidence>
<feature type="transmembrane region" description="Helical" evidence="2">
    <location>
        <begin position="72"/>
        <end position="90"/>
    </location>
</feature>
<comment type="caution">
    <text evidence="3">The sequence shown here is derived from an EMBL/GenBank/DDBJ whole genome shotgun (WGS) entry which is preliminary data.</text>
</comment>
<organism evidence="3 4">
    <name type="scientific">Quadrisphaera granulorum</name>
    <dbReference type="NCBI Taxonomy" id="317664"/>
    <lineage>
        <taxon>Bacteria</taxon>
        <taxon>Bacillati</taxon>
        <taxon>Actinomycetota</taxon>
        <taxon>Actinomycetes</taxon>
        <taxon>Kineosporiales</taxon>
        <taxon>Kineosporiaceae</taxon>
        <taxon>Quadrisphaera</taxon>
    </lineage>
</organism>
<dbReference type="EMBL" id="QGDQ01000030">
    <property type="protein sequence ID" value="PWJ48466.1"/>
    <property type="molecule type" value="Genomic_DNA"/>
</dbReference>
<feature type="compositionally biased region" description="Acidic residues" evidence="1">
    <location>
        <begin position="35"/>
        <end position="48"/>
    </location>
</feature>
<accession>A0A315ZSC7</accession>
<protein>
    <submittedName>
        <fullName evidence="3">Uncharacterized protein</fullName>
    </submittedName>
</protein>
<dbReference type="Proteomes" id="UP000245469">
    <property type="component" value="Unassembled WGS sequence"/>
</dbReference>
<evidence type="ECO:0000256" key="1">
    <source>
        <dbReference type="SAM" id="MobiDB-lite"/>
    </source>
</evidence>
<gene>
    <name evidence="3" type="ORF">BXY45_13030</name>
</gene>
<keyword evidence="2" id="KW-0472">Membrane</keyword>
<reference evidence="3 4" key="1">
    <citation type="submission" date="2018-03" db="EMBL/GenBank/DDBJ databases">
        <title>Genomic Encyclopedia of Archaeal and Bacterial Type Strains, Phase II (KMG-II): from individual species to whole genera.</title>
        <authorList>
            <person name="Goeker M."/>
        </authorList>
    </citation>
    <scope>NUCLEOTIDE SEQUENCE [LARGE SCALE GENOMIC DNA]</scope>
    <source>
        <strain evidence="3 4">DSM 44889</strain>
    </source>
</reference>
<sequence>MIILPHGVAWRCPPGDKPYGQRVARDRDAAGWADDVLDLSDDDDGDASGDERPSPHPSSRRAGRPRWLRSRWMLPVLVTALALLVVVSVGRQFRISAAADLASSQQLSALQVGGASVMSPFTGEPTTFDAQGKLLVQLQVQVLNSGKQPVRLTVRGTSEPLLSLLGPATSTPVIPGGTNTLVLRGAVDCTKAPAPQWSGSSTEPPEIAEPLSLDIDVALPKDLSSTASRGDDGPVVRHRYLASDGSAGWADLRQQFAYACDPMASGALSVTASARDDGTMALSARNETDTAMTLSVQSTPWLRLSSDVQLPAQVLPQQDLTTVLRLNPDCRRALPPSQGGLELQVDVVTSWDEGKSQSTQSPGGSSTAAWAARQVALACR</sequence>
<keyword evidence="2" id="KW-1133">Transmembrane helix</keyword>
<evidence type="ECO:0000313" key="4">
    <source>
        <dbReference type="Proteomes" id="UP000245469"/>
    </source>
</evidence>
<keyword evidence="4" id="KW-1185">Reference proteome</keyword>
<keyword evidence="2" id="KW-0812">Transmembrane</keyword>
<proteinExistence type="predicted"/>
<evidence type="ECO:0000256" key="2">
    <source>
        <dbReference type="SAM" id="Phobius"/>
    </source>
</evidence>
<name>A0A315ZSC7_9ACTN</name>
<feature type="region of interest" description="Disordered" evidence="1">
    <location>
        <begin position="33"/>
        <end position="64"/>
    </location>
</feature>
<dbReference type="AlphaFoldDB" id="A0A315ZSC7"/>